<keyword evidence="2" id="KW-0547">Nucleotide-binding</keyword>
<keyword evidence="2" id="KW-0067">ATP-binding</keyword>
<protein>
    <submittedName>
        <fullName evidence="2">ABC transporter ATP-binding protein</fullName>
    </submittedName>
</protein>
<dbReference type="GO" id="GO:0005524">
    <property type="term" value="F:ATP binding"/>
    <property type="evidence" value="ECO:0007669"/>
    <property type="project" value="UniProtKB-KW"/>
</dbReference>
<dbReference type="AlphaFoldDB" id="A0AA94XSD4"/>
<accession>A0AA94XSD4</accession>
<organism evidence="2 3">
    <name type="scientific">Glutamicibacter halophytocola</name>
    <dbReference type="NCBI Taxonomy" id="1933880"/>
    <lineage>
        <taxon>Bacteria</taxon>
        <taxon>Bacillati</taxon>
        <taxon>Actinomycetota</taxon>
        <taxon>Actinomycetes</taxon>
        <taxon>Micrococcales</taxon>
        <taxon>Micrococcaceae</taxon>
        <taxon>Glutamicibacter</taxon>
    </lineage>
</organism>
<dbReference type="InterPro" id="IPR027417">
    <property type="entry name" value="P-loop_NTPase"/>
</dbReference>
<evidence type="ECO:0000313" key="3">
    <source>
        <dbReference type="Proteomes" id="UP001060018"/>
    </source>
</evidence>
<dbReference type="RefSeq" id="WP_257745861.1">
    <property type="nucleotide sequence ID" value="NZ_CP102487.1"/>
</dbReference>
<dbReference type="SUPFAM" id="SSF52540">
    <property type="entry name" value="P-loop containing nucleoside triphosphate hydrolases"/>
    <property type="match status" value="1"/>
</dbReference>
<dbReference type="Proteomes" id="UP001060018">
    <property type="component" value="Chromosome"/>
</dbReference>
<name>A0AA94XSD4_9MICC</name>
<proteinExistence type="predicted"/>
<reference evidence="2" key="1">
    <citation type="journal article" date="2022" name="Pest Manag. Sci.">
        <title>Glutamicibacter halophytocola-mediated host fitness of potato tuber moth on Solanaceae crops.</title>
        <authorList>
            <person name="Wang W."/>
            <person name="Xiao G."/>
            <person name="Du G."/>
            <person name="Chang L."/>
            <person name="Yang Y."/>
            <person name="Ye J."/>
            <person name="Chen B."/>
        </authorList>
    </citation>
    <scope>NUCLEOTIDE SEQUENCE</scope>
    <source>
        <strain evidence="2">S2</strain>
    </source>
</reference>
<feature type="compositionally biased region" description="Acidic residues" evidence="1">
    <location>
        <begin position="229"/>
        <end position="249"/>
    </location>
</feature>
<evidence type="ECO:0000313" key="2">
    <source>
        <dbReference type="EMBL" id="UUX59511.1"/>
    </source>
</evidence>
<sequence length="259" mass="28695">MLIADSVTVNGRHDQLVPPTSLQVMPGEVHLVVADPQISRTALALALSGRMKPTTGAVSWGHADSLKTLRQHTALLDSPEVNEPESHMKVRDVIGEDLALIPGPIWRKPRPKKWMEQHGFSDVATQWADAIDPVRRLELLLLLAAENPKIQSLVLDSPDRHDMHDEMWLGLLLDFAESHREFAVVAIVANVPYDWDGPVSHLGSSWREPLEISPPETGLLDTALLIDEAPEEEEPAAEEFVQEELDLDLPEPASEAKDN</sequence>
<evidence type="ECO:0000256" key="1">
    <source>
        <dbReference type="SAM" id="MobiDB-lite"/>
    </source>
</evidence>
<dbReference type="Gene3D" id="3.40.50.300">
    <property type="entry name" value="P-loop containing nucleotide triphosphate hydrolases"/>
    <property type="match status" value="1"/>
</dbReference>
<gene>
    <name evidence="2" type="ORF">NUH22_02390</name>
</gene>
<feature type="region of interest" description="Disordered" evidence="1">
    <location>
        <begin position="229"/>
        <end position="259"/>
    </location>
</feature>
<dbReference type="EMBL" id="CP102487">
    <property type="protein sequence ID" value="UUX59511.1"/>
    <property type="molecule type" value="Genomic_DNA"/>
</dbReference>